<keyword evidence="1 6" id="KW-0645">Protease</keyword>
<dbReference type="GO" id="GO:0006508">
    <property type="term" value="P:proteolysis"/>
    <property type="evidence" value="ECO:0007669"/>
    <property type="project" value="UniProtKB-KW"/>
</dbReference>
<dbReference type="GeneID" id="43616835"/>
<evidence type="ECO:0000313" key="6">
    <source>
        <dbReference type="EMBL" id="KAF4480340.1"/>
    </source>
</evidence>
<sequence>MAPAGLLEGKNKDNAKEILTAALKTDFNDEEQAGAFESKYKSKWEKKSASNILCVLARKDEWEKDRSFKWTDEKTGEFLAWILKSYHTLLEVKEKTYQMSPLHLALMQDHTAFIEAVLSFPKLMNINQVLIEKGQQGNALHIAVDKTSSSLERLVQKCAQSVTMFTCKHPGTGNTPLHACMSVDLDAEINDGDSESEDGDEDGSSVASQDQSSGPSDDEDEINKSTLRLMVRGSLNQRGGQSTKILEGLSPTDKVLSAVKKLIDSHHRVLFSYNLQNRTPYQERLYQLQKANATEKGSQQTSKPGSGQDETAVDLSGLQKAIAEDQIASYIRSYCVKNFARDDVMKCLYTTGKEKHIEFDLGGLGRDTITRDYLNQLSKHLQFESILKYVALPKLAMEAPPRQKKSEKQVSLKRGRSDLVPVFQWLRMYGHVKKIVKVIVLDDQDPCHADSSIEEALNGFEVEIWDWKRLDLSTEVIRKSTKVVREISLYSTGNNAVLMGWASLEGLPNKEHFPELKKVNLCIREGYEDHKRLMENINNFKAKVQTMSDGRITVGHILDNNDVSHASEFQSSAEYLQPENPWIECLVKFSKLMENCPWSSKVRPVKIAVIDDGVDASVLSLDGKIAIGKSFCPYANSSELMSPYFVSSSNHGTCMATLICRLCPMARLYVARLDQRQTLGSNQRHVTAKSAAEAIRWATDCDVDIISMSWTIETPVPGNAEMKSLEDAVKAAESKNIVMLCSTSDQGSLTKDYCYPGDFGGCIKIGSATNTGDAMAWVNVEKVDFLTPGSNVPFSNNEGKIVWHESGSSVATAAASGLAGLLMFSSWLLNKADNHLNNSNNMKVAFKNLAADTKYPRVYERLEQRFKDVLARAEDNESRRTEDLPLTWNIFCKEALEDVIRRVNDLS</sequence>
<dbReference type="InterPro" id="IPR000209">
    <property type="entry name" value="Peptidase_S8/S53_dom"/>
</dbReference>
<feature type="region of interest" description="Disordered" evidence="4">
    <location>
        <begin position="189"/>
        <end position="222"/>
    </location>
</feature>
<evidence type="ECO:0000256" key="2">
    <source>
        <dbReference type="ARBA" id="ARBA00022801"/>
    </source>
</evidence>
<dbReference type="Pfam" id="PF00082">
    <property type="entry name" value="Peptidase_S8"/>
    <property type="match status" value="1"/>
</dbReference>
<name>A0A7J6IUR6_COLFN</name>
<gene>
    <name evidence="6" type="primary">isp</name>
    <name evidence="6" type="ORF">CGGC5_v011364</name>
</gene>
<evidence type="ECO:0000256" key="3">
    <source>
        <dbReference type="ARBA" id="ARBA00022825"/>
    </source>
</evidence>
<dbReference type="InterPro" id="IPR036852">
    <property type="entry name" value="Peptidase_S8/S53_dom_sf"/>
</dbReference>
<protein>
    <submittedName>
        <fullName evidence="6">Intracellular serine protease</fullName>
    </submittedName>
</protein>
<evidence type="ECO:0000256" key="1">
    <source>
        <dbReference type="ARBA" id="ARBA00022670"/>
    </source>
</evidence>
<keyword evidence="7" id="KW-1185">Reference proteome</keyword>
<dbReference type="CDD" id="cd07491">
    <property type="entry name" value="Peptidases_S8_7"/>
    <property type="match status" value="1"/>
</dbReference>
<reference evidence="6 7" key="1">
    <citation type="submission" date="2012-08" db="EMBL/GenBank/DDBJ databases">
        <authorList>
            <person name="Gan P.H.P."/>
            <person name="Ikeda K."/>
            <person name="Irieda H."/>
            <person name="Narusaka M."/>
            <person name="O'Connell R.J."/>
            <person name="Narusaka Y."/>
            <person name="Takano Y."/>
            <person name="Kubo Y."/>
            <person name="Shirasu K."/>
        </authorList>
    </citation>
    <scope>NUCLEOTIDE SEQUENCE [LARGE SCALE GENOMIC DNA]</scope>
    <source>
        <strain evidence="6 7">Nara gc5</strain>
    </source>
</reference>
<feature type="compositionally biased region" description="Polar residues" evidence="4">
    <location>
        <begin position="206"/>
        <end position="215"/>
    </location>
</feature>
<feature type="compositionally biased region" description="Polar residues" evidence="4">
    <location>
        <begin position="292"/>
        <end position="309"/>
    </location>
</feature>
<organism evidence="6 7">
    <name type="scientific">Colletotrichum fructicola (strain Nara gc5)</name>
    <name type="common">Anthracnose fungus</name>
    <name type="synonym">Colletotrichum gloeosporioides (strain Nara gc5)</name>
    <dbReference type="NCBI Taxonomy" id="1213859"/>
    <lineage>
        <taxon>Eukaryota</taxon>
        <taxon>Fungi</taxon>
        <taxon>Dikarya</taxon>
        <taxon>Ascomycota</taxon>
        <taxon>Pezizomycotina</taxon>
        <taxon>Sordariomycetes</taxon>
        <taxon>Hypocreomycetidae</taxon>
        <taxon>Glomerellales</taxon>
        <taxon>Glomerellaceae</taxon>
        <taxon>Colletotrichum</taxon>
        <taxon>Colletotrichum gloeosporioides species complex</taxon>
    </lineage>
</organism>
<evidence type="ECO:0000259" key="5">
    <source>
        <dbReference type="Pfam" id="PF00082"/>
    </source>
</evidence>
<keyword evidence="2" id="KW-0378">Hydrolase</keyword>
<feature type="region of interest" description="Disordered" evidence="4">
    <location>
        <begin position="292"/>
        <end position="312"/>
    </location>
</feature>
<feature type="compositionally biased region" description="Acidic residues" evidence="4">
    <location>
        <begin position="189"/>
        <end position="203"/>
    </location>
</feature>
<dbReference type="SUPFAM" id="SSF52743">
    <property type="entry name" value="Subtilisin-like"/>
    <property type="match status" value="1"/>
</dbReference>
<dbReference type="InParanoid" id="A0A7J6IUR6"/>
<dbReference type="EMBL" id="ANPB02000006">
    <property type="protein sequence ID" value="KAF4480340.1"/>
    <property type="molecule type" value="Genomic_DNA"/>
</dbReference>
<dbReference type="GO" id="GO:0004252">
    <property type="term" value="F:serine-type endopeptidase activity"/>
    <property type="evidence" value="ECO:0007669"/>
    <property type="project" value="InterPro"/>
</dbReference>
<accession>A0A7J6IUR6</accession>
<reference evidence="6 7" key="2">
    <citation type="submission" date="2020-04" db="EMBL/GenBank/DDBJ databases">
        <title>Genome sequencing and assembly of multiple isolates from the Colletotrichum gloeosporioides species complex.</title>
        <authorList>
            <person name="Gan P."/>
            <person name="Shirasu K."/>
        </authorList>
    </citation>
    <scope>NUCLEOTIDE SEQUENCE [LARGE SCALE GENOMIC DNA]</scope>
    <source>
        <strain evidence="6 7">Nara gc5</strain>
    </source>
</reference>
<dbReference type="Proteomes" id="UP000011096">
    <property type="component" value="Unassembled WGS sequence"/>
</dbReference>
<dbReference type="OrthoDB" id="5093543at2759"/>
<dbReference type="PRINTS" id="PR00723">
    <property type="entry name" value="SUBTILISIN"/>
</dbReference>
<feature type="domain" description="Peptidase S8/S53" evidence="5">
    <location>
        <begin position="605"/>
        <end position="823"/>
    </location>
</feature>
<evidence type="ECO:0000313" key="7">
    <source>
        <dbReference type="Proteomes" id="UP000011096"/>
    </source>
</evidence>
<proteinExistence type="predicted"/>
<dbReference type="AlphaFoldDB" id="A0A7J6IUR6"/>
<keyword evidence="3" id="KW-0720">Serine protease</keyword>
<dbReference type="InterPro" id="IPR015500">
    <property type="entry name" value="Peptidase_S8_subtilisin-rel"/>
</dbReference>
<dbReference type="Gene3D" id="3.40.50.200">
    <property type="entry name" value="Peptidase S8/S53 domain"/>
    <property type="match status" value="1"/>
</dbReference>
<dbReference type="Gene3D" id="1.25.40.20">
    <property type="entry name" value="Ankyrin repeat-containing domain"/>
    <property type="match status" value="1"/>
</dbReference>
<comment type="caution">
    <text evidence="6">The sequence shown here is derived from an EMBL/GenBank/DDBJ whole genome shotgun (WGS) entry which is preliminary data.</text>
</comment>
<dbReference type="InterPro" id="IPR036770">
    <property type="entry name" value="Ankyrin_rpt-contain_sf"/>
</dbReference>
<evidence type="ECO:0000256" key="4">
    <source>
        <dbReference type="SAM" id="MobiDB-lite"/>
    </source>
</evidence>
<dbReference type="RefSeq" id="XP_066008100.1">
    <property type="nucleotide sequence ID" value="XM_066152522.1"/>
</dbReference>